<dbReference type="AlphaFoldDB" id="A0A6J7VLE5"/>
<feature type="region of interest" description="Disordered" evidence="1">
    <location>
        <begin position="469"/>
        <end position="518"/>
    </location>
</feature>
<feature type="compositionally biased region" description="Pro residues" evidence="1">
    <location>
        <begin position="471"/>
        <end position="499"/>
    </location>
</feature>
<accession>A0A6J7VLE5</accession>
<protein>
    <submittedName>
        <fullName evidence="2">Unannotated protein</fullName>
    </submittedName>
</protein>
<organism evidence="2">
    <name type="scientific">freshwater metagenome</name>
    <dbReference type="NCBI Taxonomy" id="449393"/>
    <lineage>
        <taxon>unclassified sequences</taxon>
        <taxon>metagenomes</taxon>
        <taxon>ecological metagenomes</taxon>
    </lineage>
</organism>
<dbReference type="EMBL" id="CAFBRV010000005">
    <property type="protein sequence ID" value="CAB5104354.1"/>
    <property type="molecule type" value="Genomic_DNA"/>
</dbReference>
<evidence type="ECO:0000256" key="1">
    <source>
        <dbReference type="SAM" id="MobiDB-lite"/>
    </source>
</evidence>
<evidence type="ECO:0000313" key="2">
    <source>
        <dbReference type="EMBL" id="CAB5104354.1"/>
    </source>
</evidence>
<reference evidence="2" key="1">
    <citation type="submission" date="2020-05" db="EMBL/GenBank/DDBJ databases">
        <authorList>
            <person name="Chiriac C."/>
            <person name="Salcher M."/>
            <person name="Ghai R."/>
            <person name="Kavagutti S V."/>
        </authorList>
    </citation>
    <scope>NUCLEOTIDE SEQUENCE</scope>
</reference>
<proteinExistence type="predicted"/>
<gene>
    <name evidence="2" type="ORF">UFOPK4410_00142</name>
</gene>
<sequence>MKRLLTVCISLATSLVLIMPSAADTVGYVGAIAWTPSDKIGSTAPQVRFYDYLSLHPWDSSNSYVSQTNPAQWLAQMPLCAEVQDMAPCITSLMGKLNTSSAWQSFVPGISLSKRPFTNGIDNSGSIYGSFKADKSLNRPIGALARIWTSPSDISTLGGRSYLLVSTLNSSNLNLSLTPVKIDTDIFTMPVSEPYGQTNCPWSYKEVDCIQIFNFPANAKFRVDLHLGDWLTRLVPWYHGRLSNPNLSVTGFGIGAHLVVEGYPMQSLVAHAPMTVERILSTFPGLNRSTFDNPPIYKPVLALNGGDSIKSYQLILKDISPVAMGQIDSWRLTSIYPSQASESNACLSNKNLGIGGIVVTNATSYDPDPPAWNPLSESLDFSVAAPHFSFPNIVFAGEYRVIIKTSIANCLWGADANQARAVITILDENGTSQITATATTIADGNVYISIMGFHYSGARISVKLEKLVTPTPTPTATPTPTPTATPTPTPTATPTPTPTETPTSTASSTPSPTSTTIAEPIVKKSTIICIKGKSIKRVTAVRPKCPKAYRKK</sequence>
<feature type="compositionally biased region" description="Low complexity" evidence="1">
    <location>
        <begin position="500"/>
        <end position="516"/>
    </location>
</feature>
<name>A0A6J7VLE5_9ZZZZ</name>